<dbReference type="Proteomes" id="UP000828390">
    <property type="component" value="Unassembled WGS sequence"/>
</dbReference>
<gene>
    <name evidence="1" type="ORF">DPMN_144629</name>
</gene>
<organism evidence="1 2">
    <name type="scientific">Dreissena polymorpha</name>
    <name type="common">Zebra mussel</name>
    <name type="synonym">Mytilus polymorpha</name>
    <dbReference type="NCBI Taxonomy" id="45954"/>
    <lineage>
        <taxon>Eukaryota</taxon>
        <taxon>Metazoa</taxon>
        <taxon>Spiralia</taxon>
        <taxon>Lophotrochozoa</taxon>
        <taxon>Mollusca</taxon>
        <taxon>Bivalvia</taxon>
        <taxon>Autobranchia</taxon>
        <taxon>Heteroconchia</taxon>
        <taxon>Euheterodonta</taxon>
        <taxon>Imparidentia</taxon>
        <taxon>Neoheterodontei</taxon>
        <taxon>Myida</taxon>
        <taxon>Dreissenoidea</taxon>
        <taxon>Dreissenidae</taxon>
        <taxon>Dreissena</taxon>
    </lineage>
</organism>
<keyword evidence="2" id="KW-1185">Reference proteome</keyword>
<evidence type="ECO:0000313" key="1">
    <source>
        <dbReference type="EMBL" id="KAH3791149.1"/>
    </source>
</evidence>
<name>A0A9D4J079_DREPO</name>
<reference evidence="1" key="1">
    <citation type="journal article" date="2019" name="bioRxiv">
        <title>The Genome of the Zebra Mussel, Dreissena polymorpha: A Resource for Invasive Species Research.</title>
        <authorList>
            <person name="McCartney M.A."/>
            <person name="Auch B."/>
            <person name="Kono T."/>
            <person name="Mallez S."/>
            <person name="Zhang Y."/>
            <person name="Obille A."/>
            <person name="Becker A."/>
            <person name="Abrahante J.E."/>
            <person name="Garbe J."/>
            <person name="Badalamenti J.P."/>
            <person name="Herman A."/>
            <person name="Mangelson H."/>
            <person name="Liachko I."/>
            <person name="Sullivan S."/>
            <person name="Sone E.D."/>
            <person name="Koren S."/>
            <person name="Silverstein K.A.T."/>
            <person name="Beckman K.B."/>
            <person name="Gohl D.M."/>
        </authorList>
    </citation>
    <scope>NUCLEOTIDE SEQUENCE</scope>
    <source>
        <strain evidence="1">Duluth1</strain>
        <tissue evidence="1">Whole animal</tissue>
    </source>
</reference>
<proteinExistence type="predicted"/>
<reference evidence="1" key="2">
    <citation type="submission" date="2020-11" db="EMBL/GenBank/DDBJ databases">
        <authorList>
            <person name="McCartney M.A."/>
            <person name="Auch B."/>
            <person name="Kono T."/>
            <person name="Mallez S."/>
            <person name="Becker A."/>
            <person name="Gohl D.M."/>
            <person name="Silverstein K.A.T."/>
            <person name="Koren S."/>
            <person name="Bechman K.B."/>
            <person name="Herman A."/>
            <person name="Abrahante J.E."/>
            <person name="Garbe J."/>
        </authorList>
    </citation>
    <scope>NUCLEOTIDE SEQUENCE</scope>
    <source>
        <strain evidence="1">Duluth1</strain>
        <tissue evidence="1">Whole animal</tissue>
    </source>
</reference>
<dbReference type="AlphaFoldDB" id="A0A9D4J079"/>
<comment type="caution">
    <text evidence="1">The sequence shown here is derived from an EMBL/GenBank/DDBJ whole genome shotgun (WGS) entry which is preliminary data.</text>
</comment>
<protein>
    <submittedName>
        <fullName evidence="1">Uncharacterized protein</fullName>
    </submittedName>
</protein>
<evidence type="ECO:0000313" key="2">
    <source>
        <dbReference type="Proteomes" id="UP000828390"/>
    </source>
</evidence>
<dbReference type="EMBL" id="JAIWYP010000007">
    <property type="protein sequence ID" value="KAH3791149.1"/>
    <property type="molecule type" value="Genomic_DNA"/>
</dbReference>
<sequence>MSLGIGAEHIIRTNVLTEFHEELIPHPLTETIFNLIQDIIKTNVLTKFHEDWTINETFRVKNAPPPRDRMFHEEWAINFHEDSAINPNFLTKFHEDWTSLKYQGTNFLTKFHEDWKTATLNWCLSFSFSTRLRCSHVQELNVDDARRTPCDHKSTP</sequence>
<accession>A0A9D4J079</accession>